<evidence type="ECO:0000313" key="2">
    <source>
        <dbReference type="Proteomes" id="UP000054477"/>
    </source>
</evidence>
<dbReference type="Proteomes" id="UP000054477">
    <property type="component" value="Unassembled WGS sequence"/>
</dbReference>
<proteinExistence type="predicted"/>
<protein>
    <submittedName>
        <fullName evidence="1">Uncharacterized protein</fullName>
    </submittedName>
</protein>
<dbReference type="HOGENOM" id="CLU_1835470_0_0_1"/>
<dbReference type="AlphaFoldDB" id="A0A0C9XLH2"/>
<evidence type="ECO:0000313" key="1">
    <source>
        <dbReference type="EMBL" id="KIK05896.1"/>
    </source>
</evidence>
<sequence>MLPRRITPESLEFANPARANPNSIQLQTLLSYHHPPNVDTKFIEKTFPSDSRHRRPHRSRQCIRSQDVRLRSPSSLPTEGGIRLLRICRHRLYITHLRRMLLIPVAVWIPHLSQICVDDSGHRDAESVAVILYLLLWTSG</sequence>
<keyword evidence="2" id="KW-1185">Reference proteome</keyword>
<gene>
    <name evidence="1" type="ORF">K443DRAFT_317683</name>
</gene>
<reference evidence="2" key="2">
    <citation type="submission" date="2015-01" db="EMBL/GenBank/DDBJ databases">
        <title>Evolutionary Origins and Diversification of the Mycorrhizal Mutualists.</title>
        <authorList>
            <consortium name="DOE Joint Genome Institute"/>
            <consortium name="Mycorrhizal Genomics Consortium"/>
            <person name="Kohler A."/>
            <person name="Kuo A."/>
            <person name="Nagy L.G."/>
            <person name="Floudas D."/>
            <person name="Copeland A."/>
            <person name="Barry K.W."/>
            <person name="Cichocki N."/>
            <person name="Veneault-Fourrey C."/>
            <person name="LaButti K."/>
            <person name="Lindquist E.A."/>
            <person name="Lipzen A."/>
            <person name="Lundell T."/>
            <person name="Morin E."/>
            <person name="Murat C."/>
            <person name="Riley R."/>
            <person name="Ohm R."/>
            <person name="Sun H."/>
            <person name="Tunlid A."/>
            <person name="Henrissat B."/>
            <person name="Grigoriev I.V."/>
            <person name="Hibbett D.S."/>
            <person name="Martin F."/>
        </authorList>
    </citation>
    <scope>NUCLEOTIDE SEQUENCE [LARGE SCALE GENOMIC DNA]</scope>
    <source>
        <strain evidence="2">LaAM-08-1</strain>
    </source>
</reference>
<dbReference type="EMBL" id="KN838556">
    <property type="protein sequence ID" value="KIK05896.1"/>
    <property type="molecule type" value="Genomic_DNA"/>
</dbReference>
<reference evidence="1 2" key="1">
    <citation type="submission" date="2014-04" db="EMBL/GenBank/DDBJ databases">
        <authorList>
            <consortium name="DOE Joint Genome Institute"/>
            <person name="Kuo A."/>
            <person name="Kohler A."/>
            <person name="Nagy L.G."/>
            <person name="Floudas D."/>
            <person name="Copeland A."/>
            <person name="Barry K.W."/>
            <person name="Cichocki N."/>
            <person name="Veneault-Fourrey C."/>
            <person name="LaButti K."/>
            <person name="Lindquist E.A."/>
            <person name="Lipzen A."/>
            <person name="Lundell T."/>
            <person name="Morin E."/>
            <person name="Murat C."/>
            <person name="Sun H."/>
            <person name="Tunlid A."/>
            <person name="Henrissat B."/>
            <person name="Grigoriev I.V."/>
            <person name="Hibbett D.S."/>
            <person name="Martin F."/>
            <person name="Nordberg H.P."/>
            <person name="Cantor M.N."/>
            <person name="Hua S.X."/>
        </authorList>
    </citation>
    <scope>NUCLEOTIDE SEQUENCE [LARGE SCALE GENOMIC DNA]</scope>
    <source>
        <strain evidence="1 2">LaAM-08-1</strain>
    </source>
</reference>
<accession>A0A0C9XLH2</accession>
<organism evidence="1 2">
    <name type="scientific">Laccaria amethystina LaAM-08-1</name>
    <dbReference type="NCBI Taxonomy" id="1095629"/>
    <lineage>
        <taxon>Eukaryota</taxon>
        <taxon>Fungi</taxon>
        <taxon>Dikarya</taxon>
        <taxon>Basidiomycota</taxon>
        <taxon>Agaricomycotina</taxon>
        <taxon>Agaricomycetes</taxon>
        <taxon>Agaricomycetidae</taxon>
        <taxon>Agaricales</taxon>
        <taxon>Agaricineae</taxon>
        <taxon>Hydnangiaceae</taxon>
        <taxon>Laccaria</taxon>
    </lineage>
</organism>
<name>A0A0C9XLH2_9AGAR</name>